<protein>
    <submittedName>
        <fullName evidence="1">Uncharacterized protein</fullName>
    </submittedName>
</protein>
<dbReference type="Proteomes" id="UP001179952">
    <property type="component" value="Unassembled WGS sequence"/>
</dbReference>
<evidence type="ECO:0000313" key="2">
    <source>
        <dbReference type="Proteomes" id="UP001179952"/>
    </source>
</evidence>
<gene>
    <name evidence="1" type="ORF">QJS04_geneDACA023465</name>
</gene>
<dbReference type="AlphaFoldDB" id="A0AAV9BTT2"/>
<organism evidence="1 2">
    <name type="scientific">Acorus gramineus</name>
    <name type="common">Dwarf sweet flag</name>
    <dbReference type="NCBI Taxonomy" id="55184"/>
    <lineage>
        <taxon>Eukaryota</taxon>
        <taxon>Viridiplantae</taxon>
        <taxon>Streptophyta</taxon>
        <taxon>Embryophyta</taxon>
        <taxon>Tracheophyta</taxon>
        <taxon>Spermatophyta</taxon>
        <taxon>Magnoliopsida</taxon>
        <taxon>Liliopsida</taxon>
        <taxon>Acoraceae</taxon>
        <taxon>Acorus</taxon>
    </lineage>
</organism>
<comment type="caution">
    <text evidence="1">The sequence shown here is derived from an EMBL/GenBank/DDBJ whole genome shotgun (WGS) entry which is preliminary data.</text>
</comment>
<keyword evidence="2" id="KW-1185">Reference proteome</keyword>
<sequence>MSHGATGLEKTCDNFKGSIHDCILLDLSNDLTQQKITSDLRKIHFFQVQEENSKVLARLGAMEEEFIKLKHYKNEFLELKHYKDV</sequence>
<reference evidence="1" key="2">
    <citation type="submission" date="2023-06" db="EMBL/GenBank/DDBJ databases">
        <authorList>
            <person name="Ma L."/>
            <person name="Liu K.-W."/>
            <person name="Li Z."/>
            <person name="Hsiao Y.-Y."/>
            <person name="Qi Y."/>
            <person name="Fu T."/>
            <person name="Tang G."/>
            <person name="Zhang D."/>
            <person name="Sun W.-H."/>
            <person name="Liu D.-K."/>
            <person name="Li Y."/>
            <person name="Chen G.-Z."/>
            <person name="Liu X.-D."/>
            <person name="Liao X.-Y."/>
            <person name="Jiang Y.-T."/>
            <person name="Yu X."/>
            <person name="Hao Y."/>
            <person name="Huang J."/>
            <person name="Zhao X.-W."/>
            <person name="Ke S."/>
            <person name="Chen Y.-Y."/>
            <person name="Wu W.-L."/>
            <person name="Hsu J.-L."/>
            <person name="Lin Y.-F."/>
            <person name="Huang M.-D."/>
            <person name="Li C.-Y."/>
            <person name="Huang L."/>
            <person name="Wang Z.-W."/>
            <person name="Zhao X."/>
            <person name="Zhong W.-Y."/>
            <person name="Peng D.-H."/>
            <person name="Ahmad S."/>
            <person name="Lan S."/>
            <person name="Zhang J.-S."/>
            <person name="Tsai W.-C."/>
            <person name="Van De Peer Y."/>
            <person name="Liu Z.-J."/>
        </authorList>
    </citation>
    <scope>NUCLEOTIDE SEQUENCE</scope>
    <source>
        <strain evidence="1">SCP</strain>
        <tissue evidence="1">Leaves</tissue>
    </source>
</reference>
<accession>A0AAV9BTT2</accession>
<reference evidence="1" key="1">
    <citation type="journal article" date="2023" name="Nat. Commun.">
        <title>Diploid and tetraploid genomes of Acorus and the evolution of monocots.</title>
        <authorList>
            <person name="Ma L."/>
            <person name="Liu K.W."/>
            <person name="Li Z."/>
            <person name="Hsiao Y.Y."/>
            <person name="Qi Y."/>
            <person name="Fu T."/>
            <person name="Tang G.D."/>
            <person name="Zhang D."/>
            <person name="Sun W.H."/>
            <person name="Liu D.K."/>
            <person name="Li Y."/>
            <person name="Chen G.Z."/>
            <person name="Liu X.D."/>
            <person name="Liao X.Y."/>
            <person name="Jiang Y.T."/>
            <person name="Yu X."/>
            <person name="Hao Y."/>
            <person name="Huang J."/>
            <person name="Zhao X.W."/>
            <person name="Ke S."/>
            <person name="Chen Y.Y."/>
            <person name="Wu W.L."/>
            <person name="Hsu J.L."/>
            <person name="Lin Y.F."/>
            <person name="Huang M.D."/>
            <person name="Li C.Y."/>
            <person name="Huang L."/>
            <person name="Wang Z.W."/>
            <person name="Zhao X."/>
            <person name="Zhong W.Y."/>
            <person name="Peng D.H."/>
            <person name="Ahmad S."/>
            <person name="Lan S."/>
            <person name="Zhang J.S."/>
            <person name="Tsai W.C."/>
            <person name="Van de Peer Y."/>
            <person name="Liu Z.J."/>
        </authorList>
    </citation>
    <scope>NUCLEOTIDE SEQUENCE</scope>
    <source>
        <strain evidence="1">SCP</strain>
    </source>
</reference>
<name>A0AAV9BTT2_ACOGR</name>
<dbReference type="EMBL" id="JAUJYN010000001">
    <property type="protein sequence ID" value="KAK1279663.1"/>
    <property type="molecule type" value="Genomic_DNA"/>
</dbReference>
<evidence type="ECO:0000313" key="1">
    <source>
        <dbReference type="EMBL" id="KAK1279663.1"/>
    </source>
</evidence>
<proteinExistence type="predicted"/>